<keyword evidence="4" id="KW-1185">Reference proteome</keyword>
<gene>
    <name evidence="3" type="ORF">K452DRAFT_83208</name>
</gene>
<evidence type="ECO:0000313" key="4">
    <source>
        <dbReference type="Proteomes" id="UP000799438"/>
    </source>
</evidence>
<dbReference type="RefSeq" id="XP_033394408.1">
    <property type="nucleotide sequence ID" value="XM_033547199.1"/>
</dbReference>
<evidence type="ECO:0000256" key="1">
    <source>
        <dbReference type="SAM" id="MobiDB-lite"/>
    </source>
</evidence>
<name>A0A6A6B5Y2_9PEZI</name>
<dbReference type="EMBL" id="ML995495">
    <property type="protein sequence ID" value="KAF2138695.1"/>
    <property type="molecule type" value="Genomic_DNA"/>
</dbReference>
<dbReference type="AlphaFoldDB" id="A0A6A6B5Y2"/>
<feature type="chain" id="PRO_5025497099" description="Secreted protein" evidence="2">
    <location>
        <begin position="31"/>
        <end position="130"/>
    </location>
</feature>
<dbReference type="GeneID" id="54304706"/>
<reference evidence="3" key="1">
    <citation type="journal article" date="2020" name="Stud. Mycol.">
        <title>101 Dothideomycetes genomes: a test case for predicting lifestyles and emergence of pathogens.</title>
        <authorList>
            <person name="Haridas S."/>
            <person name="Albert R."/>
            <person name="Binder M."/>
            <person name="Bloem J."/>
            <person name="Labutti K."/>
            <person name="Salamov A."/>
            <person name="Andreopoulos B."/>
            <person name="Baker S."/>
            <person name="Barry K."/>
            <person name="Bills G."/>
            <person name="Bluhm B."/>
            <person name="Cannon C."/>
            <person name="Castanera R."/>
            <person name="Culley D."/>
            <person name="Daum C."/>
            <person name="Ezra D."/>
            <person name="Gonzalez J."/>
            <person name="Henrissat B."/>
            <person name="Kuo A."/>
            <person name="Liang C."/>
            <person name="Lipzen A."/>
            <person name="Lutzoni F."/>
            <person name="Magnuson J."/>
            <person name="Mondo S."/>
            <person name="Nolan M."/>
            <person name="Ohm R."/>
            <person name="Pangilinan J."/>
            <person name="Park H.-J."/>
            <person name="Ramirez L."/>
            <person name="Alfaro M."/>
            <person name="Sun H."/>
            <person name="Tritt A."/>
            <person name="Yoshinaga Y."/>
            <person name="Zwiers L.-H."/>
            <person name="Turgeon B."/>
            <person name="Goodwin S."/>
            <person name="Spatafora J."/>
            <person name="Crous P."/>
            <person name="Grigoriev I."/>
        </authorList>
    </citation>
    <scope>NUCLEOTIDE SEQUENCE</scope>
    <source>
        <strain evidence="3">CBS 121167</strain>
    </source>
</reference>
<evidence type="ECO:0000256" key="2">
    <source>
        <dbReference type="SAM" id="SignalP"/>
    </source>
</evidence>
<keyword evidence="2" id="KW-0732">Signal</keyword>
<sequence length="130" mass="13834">MTRHKTHKTGGVRRALVWPAALLLTLCSHTNTPRTPAHTRQFAAQQPCLTTEQGNTSSRTPPAPSLATPACPGSRGHRRCAAPFFSFCLLLPIFFTEEARLQMQGCEVAARAVGLARALGGEGAVGGARE</sequence>
<protein>
    <recommendedName>
        <fullName evidence="5">Secreted protein</fullName>
    </recommendedName>
</protein>
<feature type="signal peptide" evidence="2">
    <location>
        <begin position="1"/>
        <end position="30"/>
    </location>
</feature>
<feature type="region of interest" description="Disordered" evidence="1">
    <location>
        <begin position="51"/>
        <end position="72"/>
    </location>
</feature>
<evidence type="ECO:0008006" key="5">
    <source>
        <dbReference type="Google" id="ProtNLM"/>
    </source>
</evidence>
<evidence type="ECO:0000313" key="3">
    <source>
        <dbReference type="EMBL" id="KAF2138695.1"/>
    </source>
</evidence>
<accession>A0A6A6B5Y2</accession>
<organism evidence="3 4">
    <name type="scientific">Aplosporella prunicola CBS 121167</name>
    <dbReference type="NCBI Taxonomy" id="1176127"/>
    <lineage>
        <taxon>Eukaryota</taxon>
        <taxon>Fungi</taxon>
        <taxon>Dikarya</taxon>
        <taxon>Ascomycota</taxon>
        <taxon>Pezizomycotina</taxon>
        <taxon>Dothideomycetes</taxon>
        <taxon>Dothideomycetes incertae sedis</taxon>
        <taxon>Botryosphaeriales</taxon>
        <taxon>Aplosporellaceae</taxon>
        <taxon>Aplosporella</taxon>
    </lineage>
</organism>
<proteinExistence type="predicted"/>
<dbReference type="Proteomes" id="UP000799438">
    <property type="component" value="Unassembled WGS sequence"/>
</dbReference>
<feature type="compositionally biased region" description="Polar residues" evidence="1">
    <location>
        <begin position="51"/>
        <end position="60"/>
    </location>
</feature>